<reference evidence="9 10" key="1">
    <citation type="journal article" date="2018" name="ISME J.">
        <title>A methanotrophic archaeon couples anaerobic oxidation of methane to Fe(III) reduction.</title>
        <authorList>
            <person name="Cai C."/>
            <person name="Leu A.O."/>
            <person name="Xie G.J."/>
            <person name="Guo J."/>
            <person name="Feng Y."/>
            <person name="Zhao J.X."/>
            <person name="Tyson G.W."/>
            <person name="Yuan Z."/>
            <person name="Hu S."/>
        </authorList>
    </citation>
    <scope>NUCLEOTIDE SEQUENCE [LARGE SCALE GENOMIC DNA]</scope>
    <source>
        <strain evidence="9">FeB_12</strain>
    </source>
</reference>
<evidence type="ECO:0000256" key="5">
    <source>
        <dbReference type="ARBA" id="ARBA00022729"/>
    </source>
</evidence>
<dbReference type="Gene3D" id="2.40.170.20">
    <property type="entry name" value="TonB-dependent receptor, beta-barrel domain"/>
    <property type="match status" value="1"/>
</dbReference>
<dbReference type="AlphaFoldDB" id="A0A855X8U9"/>
<evidence type="ECO:0000313" key="9">
    <source>
        <dbReference type="EMBL" id="PWB74725.1"/>
    </source>
</evidence>
<keyword evidence="7" id="KW-0998">Cell outer membrane</keyword>
<accession>A0A855X8U9</accession>
<evidence type="ECO:0000256" key="7">
    <source>
        <dbReference type="ARBA" id="ARBA00023237"/>
    </source>
</evidence>
<protein>
    <submittedName>
        <fullName evidence="9">Uncharacterized protein</fullName>
    </submittedName>
</protein>
<proteinExistence type="predicted"/>
<evidence type="ECO:0000256" key="1">
    <source>
        <dbReference type="ARBA" id="ARBA00004571"/>
    </source>
</evidence>
<feature type="chain" id="PRO_5032286305" evidence="8">
    <location>
        <begin position="25"/>
        <end position="671"/>
    </location>
</feature>
<evidence type="ECO:0000256" key="8">
    <source>
        <dbReference type="SAM" id="SignalP"/>
    </source>
</evidence>
<evidence type="ECO:0000256" key="6">
    <source>
        <dbReference type="ARBA" id="ARBA00023136"/>
    </source>
</evidence>
<name>A0A855X8U9_9BACT</name>
<keyword evidence="6" id="KW-0472">Membrane</keyword>
<comment type="subcellular location">
    <subcellularLocation>
        <location evidence="1">Cell outer membrane</location>
        <topology evidence="1">Multi-pass membrane protein</topology>
    </subcellularLocation>
</comment>
<organism evidence="9 10">
    <name type="scientific">candidate division GN15 bacterium</name>
    <dbReference type="NCBI Taxonomy" id="2072418"/>
    <lineage>
        <taxon>Bacteria</taxon>
        <taxon>candidate division GN15</taxon>
    </lineage>
</organism>
<sequence>MTVRILVPALIALVGLLGPGSAAARGIGDAEADSVRVHDSLRAASGTQRTDTVRSALPDSLREKLVPPAPPPVVVRTPRFSSFDTLITYFTSDRLSQKKLVAQSYIHDAGNYFRADPGFVELNYIITPMRKTVKPYNLSGNHLGVMENELALEAFDHVPEPDGLPDMDDVPTELDNDIFILPGVMGTLFGSRHNVATLLTRPIRPTPREAHSALLVDKGSYGFSYARAKYERSFANGRSIDLGLGYRNGAGYGLGYGDTSYAYDADILLPLGDRSGVRATGHLYNRGGYLAILSPDTATFNSRDRFDRSARVLFETYGSDGRSRSSFGYTHLRQGSSIGPDQPGEGYKGRFDITGHGVVGKRQWLQGKSVISISAEASRIEYDNAREKYARYHEDISIVWARPLATDKIALTAGVRSAERFGLMPNLAVVWKRESSGSMWLATVGYSEREPSLHELHLPIERAVVYDHTTGYAEIGNPNLGRERQMVGSIRGEVGTVGNSLAASVVGGRIWDAIDWRPTFESESGSLVFSPVNDNITFATATLTKDIQLLRLFSIRGGASYHYLDYASGRAKAYQPDYQAFGGGEFHVFWKQRLIHLYAYGEAVYLGPFDGYRQTGLGERVVFNTKVSFSMGNFQFYLVNLNVFNTVYADREYDDMPGNTLFWGFVWNFLD</sequence>
<dbReference type="GO" id="GO:0015344">
    <property type="term" value="F:siderophore uptake transmembrane transporter activity"/>
    <property type="evidence" value="ECO:0007669"/>
    <property type="project" value="TreeGrafter"/>
</dbReference>
<dbReference type="InterPro" id="IPR036942">
    <property type="entry name" value="Beta-barrel_TonB_sf"/>
</dbReference>
<dbReference type="InterPro" id="IPR039426">
    <property type="entry name" value="TonB-dep_rcpt-like"/>
</dbReference>
<keyword evidence="3" id="KW-1134">Transmembrane beta strand</keyword>
<evidence type="ECO:0000256" key="3">
    <source>
        <dbReference type="ARBA" id="ARBA00022452"/>
    </source>
</evidence>
<dbReference type="GO" id="GO:0009279">
    <property type="term" value="C:cell outer membrane"/>
    <property type="evidence" value="ECO:0007669"/>
    <property type="project" value="UniProtKB-SubCell"/>
</dbReference>
<dbReference type="GO" id="GO:0044718">
    <property type="term" value="P:siderophore transmembrane transport"/>
    <property type="evidence" value="ECO:0007669"/>
    <property type="project" value="TreeGrafter"/>
</dbReference>
<dbReference type="SUPFAM" id="SSF56935">
    <property type="entry name" value="Porins"/>
    <property type="match status" value="1"/>
</dbReference>
<dbReference type="Proteomes" id="UP000250918">
    <property type="component" value="Unassembled WGS sequence"/>
</dbReference>
<keyword evidence="4" id="KW-0812">Transmembrane</keyword>
<dbReference type="PANTHER" id="PTHR30069">
    <property type="entry name" value="TONB-DEPENDENT OUTER MEMBRANE RECEPTOR"/>
    <property type="match status" value="1"/>
</dbReference>
<dbReference type="EMBL" id="PQAP01000023">
    <property type="protein sequence ID" value="PWB74725.1"/>
    <property type="molecule type" value="Genomic_DNA"/>
</dbReference>
<evidence type="ECO:0000256" key="2">
    <source>
        <dbReference type="ARBA" id="ARBA00022448"/>
    </source>
</evidence>
<dbReference type="PANTHER" id="PTHR30069:SF29">
    <property type="entry name" value="HEMOGLOBIN AND HEMOGLOBIN-HAPTOGLOBIN-BINDING PROTEIN 1-RELATED"/>
    <property type="match status" value="1"/>
</dbReference>
<evidence type="ECO:0000256" key="4">
    <source>
        <dbReference type="ARBA" id="ARBA00022692"/>
    </source>
</evidence>
<gene>
    <name evidence="9" type="ORF">C3F09_03290</name>
</gene>
<keyword evidence="5 8" id="KW-0732">Signal</keyword>
<feature type="signal peptide" evidence="8">
    <location>
        <begin position="1"/>
        <end position="24"/>
    </location>
</feature>
<keyword evidence="2" id="KW-0813">Transport</keyword>
<evidence type="ECO:0000313" key="10">
    <source>
        <dbReference type="Proteomes" id="UP000250918"/>
    </source>
</evidence>
<comment type="caution">
    <text evidence="9">The sequence shown here is derived from an EMBL/GenBank/DDBJ whole genome shotgun (WGS) entry which is preliminary data.</text>
</comment>